<keyword evidence="2" id="KW-0472">Membrane</keyword>
<dbReference type="EMBL" id="VJOY01000002">
    <property type="protein sequence ID" value="TRX76134.1"/>
    <property type="molecule type" value="Genomic_DNA"/>
</dbReference>
<keyword evidence="2" id="KW-1133">Transmembrane helix</keyword>
<organism evidence="4 5">
    <name type="scientific">Pseudomonas mangiferae</name>
    <dbReference type="NCBI Taxonomy" id="2593654"/>
    <lineage>
        <taxon>Bacteria</taxon>
        <taxon>Pseudomonadati</taxon>
        <taxon>Pseudomonadota</taxon>
        <taxon>Gammaproteobacteria</taxon>
        <taxon>Pseudomonadales</taxon>
        <taxon>Pseudomonadaceae</taxon>
        <taxon>Pseudomonas</taxon>
    </lineage>
</organism>
<proteinExistence type="predicted"/>
<reference evidence="4 5" key="1">
    <citation type="submission" date="2019-07" db="EMBL/GenBank/DDBJ databases">
        <title>Pseudomonas mangiferae sp. nov., isolated from bark of mango tree in Thailand.</title>
        <authorList>
            <person name="Srisuk N."/>
            <person name="Anurat P."/>
        </authorList>
    </citation>
    <scope>NUCLEOTIDE SEQUENCE [LARGE SCALE GENOMIC DNA]</scope>
    <source>
        <strain evidence="4 5">DMKU_BBB3-04</strain>
    </source>
</reference>
<feature type="transmembrane region" description="Helical" evidence="2">
    <location>
        <begin position="47"/>
        <end position="66"/>
    </location>
</feature>
<dbReference type="Proteomes" id="UP000315235">
    <property type="component" value="Unassembled WGS sequence"/>
</dbReference>
<evidence type="ECO:0000256" key="2">
    <source>
        <dbReference type="SAM" id="Phobius"/>
    </source>
</evidence>
<feature type="domain" description="Type 4 fimbrial biogenesis protein PilX N-terminal" evidence="3">
    <location>
        <begin position="46"/>
        <end position="96"/>
    </location>
</feature>
<dbReference type="OrthoDB" id="7029556at2"/>
<evidence type="ECO:0000259" key="3">
    <source>
        <dbReference type="Pfam" id="PF14341"/>
    </source>
</evidence>
<evidence type="ECO:0000313" key="4">
    <source>
        <dbReference type="EMBL" id="TRX76134.1"/>
    </source>
</evidence>
<keyword evidence="2" id="KW-0812">Transmembrane</keyword>
<evidence type="ECO:0000256" key="1">
    <source>
        <dbReference type="SAM" id="MobiDB-lite"/>
    </source>
</evidence>
<protein>
    <submittedName>
        <fullName evidence="4">Pilus assembly protein PilX</fullName>
    </submittedName>
</protein>
<accession>A0A553H307</accession>
<comment type="caution">
    <text evidence="4">The sequence shown here is derived from an EMBL/GenBank/DDBJ whole genome shotgun (WGS) entry which is preliminary data.</text>
</comment>
<feature type="region of interest" description="Disordered" evidence="1">
    <location>
        <begin position="1"/>
        <end position="41"/>
    </location>
</feature>
<keyword evidence="5" id="KW-1185">Reference proteome</keyword>
<sequence>MVRDRRRQQDGPQQCRQAPALSAFTQQPDPQEPDAMKQPFSPRRQRGVTLVIGLIFLLVVTLLALSNMREVTLESRITGGFLEQKRLYNAAEAGLREGQRRFWTLKGSFKPPIETKDCTGAKSDRQVPCVYQTDDYTELNKIHVKPSQGPMLMTYKGSDPAVTTGSETGKTVSWMTMRVPDGYNQGRALNPEYGSFLKGENVTLFYENNSKAVNQANALTYLQATHARFYPPRS</sequence>
<gene>
    <name evidence="4" type="ORF">FM069_02795</name>
</gene>
<dbReference type="AlphaFoldDB" id="A0A553H307"/>
<dbReference type="Pfam" id="PF14341">
    <property type="entry name" value="PilX_N"/>
    <property type="match status" value="1"/>
</dbReference>
<evidence type="ECO:0000313" key="5">
    <source>
        <dbReference type="Proteomes" id="UP000315235"/>
    </source>
</evidence>
<name>A0A553H307_9PSED</name>
<dbReference type="InterPro" id="IPR025746">
    <property type="entry name" value="PilX_N_dom"/>
</dbReference>